<evidence type="ECO:0000259" key="1">
    <source>
        <dbReference type="Pfam" id="PF06568"/>
    </source>
</evidence>
<comment type="caution">
    <text evidence="2">The sequence shown here is derived from an EMBL/GenBank/DDBJ whole genome shotgun (WGS) entry which is preliminary data.</text>
</comment>
<sequence>MITLKFQTQDQSHFQQTTVHKTTAHKATTQLNLLSTFGLWLHRTRTRRELAELPSYLLKDIGLNESDRYQEISKPFWQQ</sequence>
<reference evidence="2 3" key="1">
    <citation type="submission" date="2016-07" db="EMBL/GenBank/DDBJ databases">
        <title>Draft Genome Sequence of Oceanisphaera psychrotolerans, isolated from coastal sediment samples.</title>
        <authorList>
            <person name="Zhuo S."/>
            <person name="Ruan Z."/>
        </authorList>
    </citation>
    <scope>NUCLEOTIDE SEQUENCE [LARGE SCALE GENOMIC DNA]</scope>
    <source>
        <strain evidence="2 3">LAM-WHM-ZC</strain>
    </source>
</reference>
<feature type="domain" description="YjiS-like" evidence="1">
    <location>
        <begin position="33"/>
        <end position="69"/>
    </location>
</feature>
<accession>A0A1J4QGQ4</accession>
<organism evidence="2 3">
    <name type="scientific">Oceanisphaera psychrotolerans</name>
    <dbReference type="NCBI Taxonomy" id="1414654"/>
    <lineage>
        <taxon>Bacteria</taxon>
        <taxon>Pseudomonadati</taxon>
        <taxon>Pseudomonadota</taxon>
        <taxon>Gammaproteobacteria</taxon>
        <taxon>Aeromonadales</taxon>
        <taxon>Aeromonadaceae</taxon>
        <taxon>Oceanisphaera</taxon>
    </lineage>
</organism>
<dbReference type="Pfam" id="PF06568">
    <property type="entry name" value="YjiS-like"/>
    <property type="match status" value="1"/>
</dbReference>
<dbReference type="RefSeq" id="WP_071471367.1">
    <property type="nucleotide sequence ID" value="NZ_MDKE01000003.1"/>
</dbReference>
<dbReference type="EMBL" id="MDKE01000003">
    <property type="protein sequence ID" value="OIN14002.1"/>
    <property type="molecule type" value="Genomic_DNA"/>
</dbReference>
<dbReference type="OrthoDB" id="5588773at2"/>
<gene>
    <name evidence="2" type="ORF">BFR47_08840</name>
</gene>
<name>A0A1J4QGQ4_9GAMM</name>
<keyword evidence="3" id="KW-1185">Reference proteome</keyword>
<evidence type="ECO:0000313" key="2">
    <source>
        <dbReference type="EMBL" id="OIN14002.1"/>
    </source>
</evidence>
<proteinExistence type="predicted"/>
<dbReference type="AlphaFoldDB" id="A0A1J4QGQ4"/>
<protein>
    <recommendedName>
        <fullName evidence="1">YjiS-like domain-containing protein</fullName>
    </recommendedName>
</protein>
<dbReference type="Proteomes" id="UP000243073">
    <property type="component" value="Unassembled WGS sequence"/>
</dbReference>
<evidence type="ECO:0000313" key="3">
    <source>
        <dbReference type="Proteomes" id="UP000243073"/>
    </source>
</evidence>
<dbReference type="InterPro" id="IPR009506">
    <property type="entry name" value="YjiS-like"/>
</dbReference>